<name>A0A3M7RZS8_BRAPC</name>
<dbReference type="STRING" id="10195.A0A3M7RZS8"/>
<dbReference type="AlphaFoldDB" id="A0A3M7RZS8"/>
<protein>
    <submittedName>
        <fullName evidence="2">Serine threonine-kinase A-Raf</fullName>
    </submittedName>
</protein>
<evidence type="ECO:0000259" key="1">
    <source>
        <dbReference type="PROSITE" id="PS50011"/>
    </source>
</evidence>
<keyword evidence="2" id="KW-0418">Kinase</keyword>
<feature type="domain" description="Protein kinase" evidence="1">
    <location>
        <begin position="23"/>
        <end position="296"/>
    </location>
</feature>
<evidence type="ECO:0000313" key="3">
    <source>
        <dbReference type="Proteomes" id="UP000276133"/>
    </source>
</evidence>
<dbReference type="Proteomes" id="UP000276133">
    <property type="component" value="Unassembled WGS sequence"/>
</dbReference>
<dbReference type="EMBL" id="REGN01002327">
    <property type="protein sequence ID" value="RNA28847.1"/>
    <property type="molecule type" value="Genomic_DNA"/>
</dbReference>
<dbReference type="PANTHER" id="PTHR44329">
    <property type="entry name" value="SERINE/THREONINE-PROTEIN KINASE TNNI3K-RELATED"/>
    <property type="match status" value="1"/>
</dbReference>
<dbReference type="PROSITE" id="PS00108">
    <property type="entry name" value="PROTEIN_KINASE_ST"/>
    <property type="match status" value="1"/>
</dbReference>
<dbReference type="InterPro" id="IPR000719">
    <property type="entry name" value="Prot_kinase_dom"/>
</dbReference>
<dbReference type="PIRSF" id="PIRSF000654">
    <property type="entry name" value="Integrin-linked_kinase"/>
    <property type="match status" value="1"/>
</dbReference>
<dbReference type="Gene3D" id="1.10.510.10">
    <property type="entry name" value="Transferase(Phosphotransferase) domain 1"/>
    <property type="match status" value="1"/>
</dbReference>
<dbReference type="PROSITE" id="PS50011">
    <property type="entry name" value="PROTEIN_KINASE_DOM"/>
    <property type="match status" value="1"/>
</dbReference>
<dbReference type="SUPFAM" id="SSF56112">
    <property type="entry name" value="Protein kinase-like (PK-like)"/>
    <property type="match status" value="1"/>
</dbReference>
<dbReference type="SMART" id="SM00220">
    <property type="entry name" value="S_TKc"/>
    <property type="match status" value="1"/>
</dbReference>
<reference evidence="2 3" key="1">
    <citation type="journal article" date="2018" name="Sci. Rep.">
        <title>Genomic signatures of local adaptation to the degree of environmental predictability in rotifers.</title>
        <authorList>
            <person name="Franch-Gras L."/>
            <person name="Hahn C."/>
            <person name="Garcia-Roger E.M."/>
            <person name="Carmona M.J."/>
            <person name="Serra M."/>
            <person name="Gomez A."/>
        </authorList>
    </citation>
    <scope>NUCLEOTIDE SEQUENCE [LARGE SCALE GENOMIC DNA]</scope>
    <source>
        <strain evidence="2">HYR1</strain>
    </source>
</reference>
<keyword evidence="3" id="KW-1185">Reference proteome</keyword>
<dbReference type="InterPro" id="IPR051681">
    <property type="entry name" value="Ser/Thr_Kinases-Pseudokinases"/>
</dbReference>
<comment type="caution">
    <text evidence="2">The sequence shown here is derived from an EMBL/GenBank/DDBJ whole genome shotgun (WGS) entry which is preliminary data.</text>
</comment>
<dbReference type="GO" id="GO:0004709">
    <property type="term" value="F:MAP kinase kinase kinase activity"/>
    <property type="evidence" value="ECO:0007669"/>
    <property type="project" value="TreeGrafter"/>
</dbReference>
<dbReference type="GO" id="GO:0005524">
    <property type="term" value="F:ATP binding"/>
    <property type="evidence" value="ECO:0007669"/>
    <property type="project" value="InterPro"/>
</dbReference>
<dbReference type="PANTHER" id="PTHR44329:SF262">
    <property type="entry name" value="RAF HOMOLOG SERINE_THREONINE-PROTEIN KINASE RAF"/>
    <property type="match status" value="1"/>
</dbReference>
<evidence type="ECO:0000313" key="2">
    <source>
        <dbReference type="EMBL" id="RNA28847.1"/>
    </source>
</evidence>
<gene>
    <name evidence="2" type="ORF">BpHYR1_024338</name>
</gene>
<dbReference type="InterPro" id="IPR011009">
    <property type="entry name" value="Kinase-like_dom_sf"/>
</dbReference>
<organism evidence="2 3">
    <name type="scientific">Brachionus plicatilis</name>
    <name type="common">Marine rotifer</name>
    <name type="synonym">Brachionus muelleri</name>
    <dbReference type="NCBI Taxonomy" id="10195"/>
    <lineage>
        <taxon>Eukaryota</taxon>
        <taxon>Metazoa</taxon>
        <taxon>Spiralia</taxon>
        <taxon>Gnathifera</taxon>
        <taxon>Rotifera</taxon>
        <taxon>Eurotatoria</taxon>
        <taxon>Monogononta</taxon>
        <taxon>Pseudotrocha</taxon>
        <taxon>Ploima</taxon>
        <taxon>Brachionidae</taxon>
        <taxon>Brachionus</taxon>
    </lineage>
</organism>
<dbReference type="OrthoDB" id="774951at2759"/>
<sequence>MNNMQNLATELEVPLFSTSDLEFDVNSTIKYGSCSVVRKAFIPALSWTVAVKNYKQQDSNSYKNEMRILKKLNHENLLNLKGLLSDGDSLVVDWCSGPNLYEYFNSKFEQCYSKASTNELMNIAYQISNGMEYMHSMKIIHRDLKSKNVFLIGPSLQKGTRQWKVKIGDFNLAVALNDPNAQNIQTKCEGSLYWMAPEVINKNFINQQISDPYTFKSDVYSFGVILFELVTGEVPFKDLEPMAMVLKIGRREISLNPQSSSHASQEIIDLIKQCTEHKREFRPEFAQIKNLLSKIIE</sequence>
<keyword evidence="2" id="KW-0808">Transferase</keyword>
<dbReference type="InterPro" id="IPR008271">
    <property type="entry name" value="Ser/Thr_kinase_AS"/>
</dbReference>
<dbReference type="Pfam" id="PF07714">
    <property type="entry name" value="PK_Tyr_Ser-Thr"/>
    <property type="match status" value="1"/>
</dbReference>
<proteinExistence type="predicted"/>
<accession>A0A3M7RZS8</accession>
<dbReference type="InterPro" id="IPR001245">
    <property type="entry name" value="Ser-Thr/Tyr_kinase_cat_dom"/>
</dbReference>